<feature type="compositionally biased region" description="Pro residues" evidence="1">
    <location>
        <begin position="893"/>
        <end position="912"/>
    </location>
</feature>
<sequence>MGLRADSNFGDDFVIGRSSSDSAPPFVIDKTNFFVGIGTTTPNWLLQIATTTASKAFFAISDSNAGANLKHWTLSSQGGNLYLATSTDAYATSSIAALAFAGATTTLNSNLSVNGIILAEGGQRVCTSGNSVCTSAGGAVTVNTGIANRLAFYSAAGTIDSMNFLATDVTNNRFGVATATPFGKLHVSASTTPNLVLSDTGAGVDLKHWYASSTGGALVFGTLTDNLVTLAEKIRFTTTGFLGVGSSTPSSALSVNGNAYVDANDIRLGSSTATALNIFYNHAATNTIRDNVPYAWTFATSTTASPILSIETVSGKKATSSWTGGFQIDGGAFNYDYTSGEVSIDALNLGPQAFDTDAGMVSWIDMNIATGTAGILMSYSAQLDSLPILTVFGRTASGTVTDMAVGVGTTTPAWTLQVASTSAYFALSDTDAAANNKHWVWRSTGGDLYLATSSDAYATSTTPRLSFLSNGNVGIGTSTPNANLSIQGTCVDTGAGCADVAEYYHSTEAVEPGDIVAPDSETPGSVRKAMVGRGAMGIVSTNPAIAIEGSILDLMTGISYRNDPLRPGVALAGRVPVKISTEGGPIAVGDKIALSAIPGIGMKATTSGITVGIALENFDETAATTTKTLPNGETVIAGKIMVFVNLAGSNFDADKVSRLAYDAMTASTTGILPTWAVNPTTGVLRDGYYSDMKNADIANVRGIFSASGKWSLDEEGMLTVSKIVARDIVTDTLTVNDAITVGSTEKPAGITIYDQASGDPYCVGLFNSEWVKSAGECSSASLVDGTVSGATTGGGSSTPPPLAPAPAPSPEPAPTPEPSPEPTSSSTPPPADEPAPETPPTSDPAPEPAPTPEPAPAPEQTPVPSSEPTPPPEPAPSSEPEPITEPASEPTPEQTPAPEPPPAPVSEPASTP</sequence>
<evidence type="ECO:0000256" key="1">
    <source>
        <dbReference type="SAM" id="MobiDB-lite"/>
    </source>
</evidence>
<name>A0A1G2KVR4_9BACT</name>
<protein>
    <submittedName>
        <fullName evidence="2">Uncharacterized protein</fullName>
    </submittedName>
</protein>
<dbReference type="PANTHER" id="PTHR24216">
    <property type="entry name" value="PAXILLIN-RELATED"/>
    <property type="match status" value="1"/>
</dbReference>
<evidence type="ECO:0000313" key="3">
    <source>
        <dbReference type="Proteomes" id="UP000177811"/>
    </source>
</evidence>
<dbReference type="EMBL" id="MHQL01000013">
    <property type="protein sequence ID" value="OHA03528.1"/>
    <property type="molecule type" value="Genomic_DNA"/>
</dbReference>
<dbReference type="Gene3D" id="2.40.300.10">
    <property type="entry name" value="Head decoration protein D"/>
    <property type="match status" value="1"/>
</dbReference>
<proteinExistence type="predicted"/>
<feature type="region of interest" description="Disordered" evidence="1">
    <location>
        <begin position="788"/>
        <end position="912"/>
    </location>
</feature>
<evidence type="ECO:0000313" key="2">
    <source>
        <dbReference type="EMBL" id="OHA03528.1"/>
    </source>
</evidence>
<dbReference type="PRINTS" id="PR01217">
    <property type="entry name" value="PRICHEXTENSN"/>
</dbReference>
<accession>A0A1G2KVR4</accession>
<gene>
    <name evidence="2" type="ORF">A3C16_00430</name>
</gene>
<comment type="caution">
    <text evidence="2">The sequence shown here is derived from an EMBL/GenBank/DDBJ whole genome shotgun (WGS) entry which is preliminary data.</text>
</comment>
<organism evidence="2 3">
    <name type="scientific">Candidatus Sungbacteria bacterium RIFCSPHIGHO2_02_FULL_51_29</name>
    <dbReference type="NCBI Taxonomy" id="1802273"/>
    <lineage>
        <taxon>Bacteria</taxon>
        <taxon>Candidatus Sungiibacteriota</taxon>
    </lineage>
</organism>
<dbReference type="PANTHER" id="PTHR24216:SF65">
    <property type="entry name" value="PAXILLIN-LIKE PROTEIN 1"/>
    <property type="match status" value="1"/>
</dbReference>
<feature type="compositionally biased region" description="Low complexity" evidence="1">
    <location>
        <begin position="880"/>
        <end position="892"/>
    </location>
</feature>
<feature type="compositionally biased region" description="Pro residues" evidence="1">
    <location>
        <begin position="798"/>
        <end position="879"/>
    </location>
</feature>
<reference evidence="2 3" key="1">
    <citation type="journal article" date="2016" name="Nat. Commun.">
        <title>Thousands of microbial genomes shed light on interconnected biogeochemical processes in an aquifer system.</title>
        <authorList>
            <person name="Anantharaman K."/>
            <person name="Brown C.T."/>
            <person name="Hug L.A."/>
            <person name="Sharon I."/>
            <person name="Castelle C.J."/>
            <person name="Probst A.J."/>
            <person name="Thomas B.C."/>
            <person name="Singh A."/>
            <person name="Wilkins M.J."/>
            <person name="Karaoz U."/>
            <person name="Brodie E.L."/>
            <person name="Williams K.H."/>
            <person name="Hubbard S.S."/>
            <person name="Banfield J.F."/>
        </authorList>
    </citation>
    <scope>NUCLEOTIDE SEQUENCE [LARGE SCALE GENOMIC DNA]</scope>
</reference>
<dbReference type="Proteomes" id="UP000177811">
    <property type="component" value="Unassembled WGS sequence"/>
</dbReference>
<dbReference type="AlphaFoldDB" id="A0A1G2KVR4"/>